<feature type="region of interest" description="Disordered" evidence="1">
    <location>
        <begin position="202"/>
        <end position="223"/>
    </location>
</feature>
<evidence type="ECO:0000256" key="1">
    <source>
        <dbReference type="SAM" id="MobiDB-lite"/>
    </source>
</evidence>
<feature type="compositionally biased region" description="Low complexity" evidence="1">
    <location>
        <begin position="659"/>
        <end position="668"/>
    </location>
</feature>
<keyword evidence="3" id="KW-1185">Reference proteome</keyword>
<evidence type="ECO:0000313" key="3">
    <source>
        <dbReference type="Proteomes" id="UP000799537"/>
    </source>
</evidence>
<gene>
    <name evidence="2" type="ORF">M409DRAFT_19656</name>
</gene>
<feature type="compositionally biased region" description="Low complexity" evidence="1">
    <location>
        <begin position="895"/>
        <end position="907"/>
    </location>
</feature>
<feature type="compositionally biased region" description="Acidic residues" evidence="1">
    <location>
        <begin position="761"/>
        <end position="786"/>
    </location>
</feature>
<feature type="compositionally biased region" description="Low complexity" evidence="1">
    <location>
        <begin position="549"/>
        <end position="559"/>
    </location>
</feature>
<dbReference type="EMBL" id="ML993586">
    <property type="protein sequence ID" value="KAF2170046.1"/>
    <property type="molecule type" value="Genomic_DNA"/>
</dbReference>
<dbReference type="AlphaFoldDB" id="A0A6A6CXG5"/>
<feature type="compositionally biased region" description="Low complexity" evidence="1">
    <location>
        <begin position="1"/>
        <end position="18"/>
    </location>
</feature>
<feature type="compositionally biased region" description="Acidic residues" evidence="1">
    <location>
        <begin position="508"/>
        <end position="532"/>
    </location>
</feature>
<dbReference type="GeneID" id="54558306"/>
<feature type="region of interest" description="Disordered" evidence="1">
    <location>
        <begin position="250"/>
        <end position="793"/>
    </location>
</feature>
<reference evidence="2" key="1">
    <citation type="journal article" date="2020" name="Stud. Mycol.">
        <title>101 Dothideomycetes genomes: a test case for predicting lifestyles and emergence of pathogens.</title>
        <authorList>
            <person name="Haridas S."/>
            <person name="Albert R."/>
            <person name="Binder M."/>
            <person name="Bloem J."/>
            <person name="Labutti K."/>
            <person name="Salamov A."/>
            <person name="Andreopoulos B."/>
            <person name="Baker S."/>
            <person name="Barry K."/>
            <person name="Bills G."/>
            <person name="Bluhm B."/>
            <person name="Cannon C."/>
            <person name="Castanera R."/>
            <person name="Culley D."/>
            <person name="Daum C."/>
            <person name="Ezra D."/>
            <person name="Gonzalez J."/>
            <person name="Henrissat B."/>
            <person name="Kuo A."/>
            <person name="Liang C."/>
            <person name="Lipzen A."/>
            <person name="Lutzoni F."/>
            <person name="Magnuson J."/>
            <person name="Mondo S."/>
            <person name="Nolan M."/>
            <person name="Ohm R."/>
            <person name="Pangilinan J."/>
            <person name="Park H.-J."/>
            <person name="Ramirez L."/>
            <person name="Alfaro M."/>
            <person name="Sun H."/>
            <person name="Tritt A."/>
            <person name="Yoshinaga Y."/>
            <person name="Zwiers L.-H."/>
            <person name="Turgeon B."/>
            <person name="Goodwin S."/>
            <person name="Spatafora J."/>
            <person name="Crous P."/>
            <person name="Grigoriev I."/>
        </authorList>
    </citation>
    <scope>NUCLEOTIDE SEQUENCE</scope>
    <source>
        <strain evidence="2">ATCC 36951</strain>
    </source>
</reference>
<feature type="region of interest" description="Disordered" evidence="1">
    <location>
        <begin position="892"/>
        <end position="911"/>
    </location>
</feature>
<protein>
    <submittedName>
        <fullName evidence="2">Uncharacterized protein</fullName>
    </submittedName>
</protein>
<dbReference type="Proteomes" id="UP000799537">
    <property type="component" value="Unassembled WGS sequence"/>
</dbReference>
<feature type="compositionally biased region" description="Acidic residues" evidence="1">
    <location>
        <begin position="738"/>
        <end position="748"/>
    </location>
</feature>
<feature type="compositionally biased region" description="Polar residues" evidence="1">
    <location>
        <begin position="627"/>
        <end position="647"/>
    </location>
</feature>
<feature type="compositionally biased region" description="Polar residues" evidence="1">
    <location>
        <begin position="711"/>
        <end position="722"/>
    </location>
</feature>
<dbReference type="OrthoDB" id="3946221at2759"/>
<evidence type="ECO:0000313" key="2">
    <source>
        <dbReference type="EMBL" id="KAF2170046.1"/>
    </source>
</evidence>
<feature type="compositionally biased region" description="Basic residues" evidence="1">
    <location>
        <begin position="422"/>
        <end position="431"/>
    </location>
</feature>
<feature type="compositionally biased region" description="Basic and acidic residues" evidence="1">
    <location>
        <begin position="131"/>
        <end position="145"/>
    </location>
</feature>
<proteinExistence type="predicted"/>
<feature type="compositionally biased region" description="Low complexity" evidence="1">
    <location>
        <begin position="295"/>
        <end position="310"/>
    </location>
</feature>
<feature type="compositionally biased region" description="Low complexity" evidence="1">
    <location>
        <begin position="102"/>
        <end position="120"/>
    </location>
</feature>
<feature type="compositionally biased region" description="Acidic residues" evidence="1">
    <location>
        <begin position="453"/>
        <end position="480"/>
    </location>
</feature>
<feature type="compositionally biased region" description="Basic and acidic residues" evidence="1">
    <location>
        <begin position="399"/>
        <end position="409"/>
    </location>
</feature>
<name>A0A6A6CXG5_ZASCE</name>
<sequence>MAPARDSASSSRDTSPDPITLPSSPIVARSDRKPRTSLKPSPRKMNRRSATPSKSVILDTPRAGNESPWRIKVTVEAEPRDGSPGKRMTRTTSVPLKESGSKRSSSPSKRGAAQNPTGGVKRPGRKRKGTPLRDTRPARQYHEPEPATEEDDAMPQRSHSPARRASGRLARLSAQPGSARSKRLSYARDELDQALQNAVGYSDMDTRCDAPGEMTTSKNEDFSMVSMESLQTAKEISMSNVMQTIPEGEKSAASVSYMASSPPKVRYPNIERKADRARSSLGQSVSNAYDPMSWKPTPASTKSTSSSARQQQERRLENERQWQEQRESVSQQIDYAHDEDVVIVDDVQDDVDDDFEQDVAGDDADDDVQRDIAGDDEDIWQDEASRSIEENQGNQSRRGAVDQQERSPQVEDLFAGQPLKPLRAKIPRTWRRSSGMDFSYVDSPAHEHVEEHQPEDEENEAEQMEEASDQEPDEDLDEEPAAGHAEVQTQDRRQSTDGSGVLTPPSTEDSEQSDDDVNEDAQEDESEFEPDAEATRMANVADEEDEVASPGSDDSMSSPDGEDTGNFFQTNLPQVYLNERPRRRPPRQKTMDLTELLNLDNVNSPAKAAVTGSRAGAAGSPKVHKPSVQTNHSPPQLRPSGSNIKTNEPSRDKVLGSPLRKSLLRSSKMYGSPAGATRKRDRPTFFPVGMRRQETSQLHSVHTEEGDVGNSFESKASDQRQLLSEADIEERRSKEHDQDEYEEDEEMEHDDKPQDSYQPYVEDEEIYEEEGRDMTPDEEEYSEEEIANPSQSYEERLNLDSPQKVHVNFNDSKTALSLLVNKNNPRLFNPSTVSRYPPITEQFSSHLDSPGTITLVGKKPTQQPQQPGFFSRLSTTFWNAVTRPPVYAEESIPAQRPTQRPCQPPTQVSDQEECTRLFPSTLRTQIRNRYGVVSEEYPWTFAHMRTLQRMLNSLTSNRTDSIIPRTGRLPFYLENLIDTPQTDITGRDFFFEYEHTYVVHSFFQVLVSKHLIDAMRRGDVEPLGDAWSRTMKEAFGEPGDSVVFTTEAHGKEVAGWVNSHKGRIGMRFVVKALGTCLLHNKGLEEKWGMSFEELQRRDLIGKEPPRR</sequence>
<accession>A0A6A6CXG5</accession>
<feature type="region of interest" description="Disordered" evidence="1">
    <location>
        <begin position="1"/>
        <end position="184"/>
    </location>
</feature>
<feature type="compositionally biased region" description="Basic and acidic residues" evidence="1">
    <location>
        <begin position="269"/>
        <end position="278"/>
    </location>
</feature>
<feature type="compositionally biased region" description="Basic and acidic residues" evidence="1">
    <location>
        <begin position="311"/>
        <end position="327"/>
    </location>
</feature>
<feature type="compositionally biased region" description="Acidic residues" evidence="1">
    <location>
        <begin position="341"/>
        <end position="366"/>
    </location>
</feature>
<organism evidence="2 3">
    <name type="scientific">Zasmidium cellare ATCC 36951</name>
    <dbReference type="NCBI Taxonomy" id="1080233"/>
    <lineage>
        <taxon>Eukaryota</taxon>
        <taxon>Fungi</taxon>
        <taxon>Dikarya</taxon>
        <taxon>Ascomycota</taxon>
        <taxon>Pezizomycotina</taxon>
        <taxon>Dothideomycetes</taxon>
        <taxon>Dothideomycetidae</taxon>
        <taxon>Mycosphaerellales</taxon>
        <taxon>Mycosphaerellaceae</taxon>
        <taxon>Zasmidium</taxon>
    </lineage>
</organism>
<feature type="compositionally biased region" description="Basic and acidic residues" evidence="1">
    <location>
        <begin position="73"/>
        <end position="84"/>
    </location>
</feature>
<dbReference type="RefSeq" id="XP_033670935.1">
    <property type="nucleotide sequence ID" value="XM_033805034.1"/>
</dbReference>